<dbReference type="AlphaFoldDB" id="A0A167C4L4"/>
<dbReference type="NCBIfam" id="TIGR00617">
    <property type="entry name" value="rpa1"/>
    <property type="match status" value="1"/>
</dbReference>
<evidence type="ECO:0000259" key="12">
    <source>
        <dbReference type="Pfam" id="PF04057"/>
    </source>
</evidence>
<feature type="domain" description="Replication factor-A protein 1 N-terminal" evidence="12">
    <location>
        <begin position="29"/>
        <end position="106"/>
    </location>
</feature>
<keyword evidence="5 9" id="KW-0863">Zinc-finger</keyword>
<evidence type="ECO:0000313" key="15">
    <source>
        <dbReference type="EMBL" id="ANB11209.1"/>
    </source>
</evidence>
<feature type="domain" description="OB" evidence="11">
    <location>
        <begin position="179"/>
        <end position="252"/>
    </location>
</feature>
<dbReference type="GO" id="GO:0007004">
    <property type="term" value="P:telomere maintenance via telomerase"/>
    <property type="evidence" value="ECO:0007669"/>
    <property type="project" value="UniProtKB-ARBA"/>
</dbReference>
<dbReference type="GO" id="GO:0006281">
    <property type="term" value="P:DNA repair"/>
    <property type="evidence" value="ECO:0007669"/>
    <property type="project" value="InterPro"/>
</dbReference>
<dbReference type="GO" id="GO:0006310">
    <property type="term" value="P:DNA recombination"/>
    <property type="evidence" value="ECO:0007669"/>
    <property type="project" value="InterPro"/>
</dbReference>
<evidence type="ECO:0000259" key="11">
    <source>
        <dbReference type="Pfam" id="PF01336"/>
    </source>
</evidence>
<dbReference type="CDD" id="cd04474">
    <property type="entry name" value="RPA1_DBD_A"/>
    <property type="match status" value="1"/>
</dbReference>
<dbReference type="InterPro" id="IPR013955">
    <property type="entry name" value="Rep_factor-A_C"/>
</dbReference>
<dbReference type="CDD" id="cd04475">
    <property type="entry name" value="RPA1_DBD_B"/>
    <property type="match status" value="1"/>
</dbReference>
<dbReference type="InterPro" id="IPR031657">
    <property type="entry name" value="REPA_OB_2"/>
</dbReference>
<dbReference type="FunFam" id="2.40.50.140:FF:000041">
    <property type="entry name" value="Replication protein A subunit"/>
    <property type="match status" value="1"/>
</dbReference>
<evidence type="ECO:0000256" key="9">
    <source>
        <dbReference type="RuleBase" id="RU364130"/>
    </source>
</evidence>
<dbReference type="InterPro" id="IPR004591">
    <property type="entry name" value="Rfa1"/>
</dbReference>
<keyword evidence="6 9" id="KW-0862">Zinc</keyword>
<evidence type="ECO:0000256" key="3">
    <source>
        <dbReference type="ARBA" id="ARBA00022705"/>
    </source>
</evidence>
<dbReference type="Pfam" id="PF01336">
    <property type="entry name" value="tRNA_anti-codon"/>
    <property type="match status" value="1"/>
</dbReference>
<gene>
    <name evidence="15" type="primary">RFA1</name>
    <name evidence="15" type="ORF">AWJ20_4011</name>
</gene>
<evidence type="ECO:0000256" key="6">
    <source>
        <dbReference type="ARBA" id="ARBA00022833"/>
    </source>
</evidence>
<dbReference type="PANTHER" id="PTHR47165">
    <property type="entry name" value="OS03G0429900 PROTEIN"/>
    <property type="match status" value="1"/>
</dbReference>
<dbReference type="SUPFAM" id="SSF50249">
    <property type="entry name" value="Nucleic acid-binding proteins"/>
    <property type="match status" value="4"/>
</dbReference>
<dbReference type="InterPro" id="IPR047192">
    <property type="entry name" value="Euk_RPA1_DBD_C"/>
</dbReference>
<evidence type="ECO:0000259" key="13">
    <source>
        <dbReference type="Pfam" id="PF08646"/>
    </source>
</evidence>
<dbReference type="GO" id="GO:0003697">
    <property type="term" value="F:single-stranded DNA binding"/>
    <property type="evidence" value="ECO:0007669"/>
    <property type="project" value="UniProtKB-ARBA"/>
</dbReference>
<dbReference type="Pfam" id="PF04057">
    <property type="entry name" value="Rep-A_N"/>
    <property type="match status" value="1"/>
</dbReference>
<dbReference type="GO" id="GO:0006260">
    <property type="term" value="P:DNA replication"/>
    <property type="evidence" value="ECO:0007669"/>
    <property type="project" value="UniProtKB-KW"/>
</dbReference>
<evidence type="ECO:0000256" key="4">
    <source>
        <dbReference type="ARBA" id="ARBA00022723"/>
    </source>
</evidence>
<dbReference type="FunFam" id="2.40.50.140:FF:000090">
    <property type="entry name" value="Replication protein A subunit"/>
    <property type="match status" value="1"/>
</dbReference>
<name>A0A167C4L4_9ASCO</name>
<evidence type="ECO:0000259" key="14">
    <source>
        <dbReference type="Pfam" id="PF16900"/>
    </source>
</evidence>
<evidence type="ECO:0000313" key="16">
    <source>
        <dbReference type="Proteomes" id="UP000189580"/>
    </source>
</evidence>
<dbReference type="InterPro" id="IPR007199">
    <property type="entry name" value="Rep_factor-A_N"/>
</dbReference>
<comment type="subunit">
    <text evidence="9">Component of the heterotrimeric canonical replication protein A complex (RPA).</text>
</comment>
<keyword evidence="7 9" id="KW-0238">DNA-binding</keyword>
<dbReference type="KEGG" id="slb:AWJ20_4011"/>
<feature type="domain" description="Replication protein A OB" evidence="14">
    <location>
        <begin position="287"/>
        <end position="384"/>
    </location>
</feature>
<dbReference type="Proteomes" id="UP000189580">
    <property type="component" value="Chromosome c"/>
</dbReference>
<dbReference type="EMBL" id="CP014500">
    <property type="protein sequence ID" value="ANB11209.1"/>
    <property type="molecule type" value="Genomic_DNA"/>
</dbReference>
<evidence type="ECO:0000256" key="10">
    <source>
        <dbReference type="SAM" id="MobiDB-lite"/>
    </source>
</evidence>
<dbReference type="GO" id="GO:0008270">
    <property type="term" value="F:zinc ion binding"/>
    <property type="evidence" value="ECO:0007669"/>
    <property type="project" value="UniProtKB-KW"/>
</dbReference>
<comment type="function">
    <text evidence="9">As part of the replication protein A (RPA/RP-A), a single-stranded DNA-binding heterotrimeric complex, may play an essential role in DNA replication, recombination and repair. Binds and stabilizes single-stranded DNA intermediates, preventing complementary DNA reannealing and recruiting different proteins involved in DNA metabolism.</text>
</comment>
<dbReference type="OrthoDB" id="1751331at2759"/>
<evidence type="ECO:0000256" key="5">
    <source>
        <dbReference type="ARBA" id="ARBA00022771"/>
    </source>
</evidence>
<dbReference type="Pfam" id="PF16900">
    <property type="entry name" value="REPA_OB_2"/>
    <property type="match status" value="1"/>
</dbReference>
<keyword evidence="8 9" id="KW-0539">Nucleus</keyword>
<dbReference type="Gene3D" id="2.40.50.140">
    <property type="entry name" value="Nucleic acid-binding proteins"/>
    <property type="match status" value="4"/>
</dbReference>
<feature type="region of interest" description="Disordered" evidence="10">
    <location>
        <begin position="404"/>
        <end position="425"/>
    </location>
</feature>
<protein>
    <recommendedName>
        <fullName evidence="9">Replication protein A subunit</fullName>
    </recommendedName>
</protein>
<accession>A0A167C4L4</accession>
<evidence type="ECO:0000256" key="8">
    <source>
        <dbReference type="ARBA" id="ARBA00023242"/>
    </source>
</evidence>
<keyword evidence="16" id="KW-1185">Reference proteome</keyword>
<proteinExistence type="inferred from homology"/>
<evidence type="ECO:0000256" key="2">
    <source>
        <dbReference type="ARBA" id="ARBA00005690"/>
    </source>
</evidence>
<dbReference type="GeneID" id="30036097"/>
<dbReference type="CDD" id="cd04476">
    <property type="entry name" value="RPA1_DBD_C"/>
    <property type="match status" value="1"/>
</dbReference>
<feature type="domain" description="Replication factor A C-terminal" evidence="13">
    <location>
        <begin position="445"/>
        <end position="590"/>
    </location>
</feature>
<dbReference type="RefSeq" id="XP_018733686.1">
    <property type="nucleotide sequence ID" value="XM_018881059.1"/>
</dbReference>
<dbReference type="InterPro" id="IPR004365">
    <property type="entry name" value="NA-bd_OB_tRNA"/>
</dbReference>
<comment type="subcellular location">
    <subcellularLocation>
        <location evidence="1 9">Nucleus</location>
    </subcellularLocation>
</comment>
<sequence length="596" mass="66056">MTELTVCFAEFGRTSNPSEVVPKFPQLKLQVLKVKLIQGAEPSQNRMRLTVSDGVHYSQAIVNLNEEKGGAQSDISVGSVIEVKSYDSHRLQTGKIVFVLYEWDVVGVESPIGHPTSLEANTEAKANDSMSPAPAPVAPVVAPPAPAPVTKPKAKPAAAPGNFTAIIPIDILSPYHNKWTIRARVSNKSDIRTFTNARGEGKLFNVTLVDESGEIRATGFSQQVDAFYDLLQEGKVYYISKCRVQVAKKQFSNVQNDFELVFDRDSQIELCTDEVDVPKIKFDFTSIKDLGTADINGTVDFIGVLKSINPAEQITSKNTGRPYDKRDVVLVDEGDYSIRATFWGKSAVDFSTPLESVIAIKGAKISDFNGRNISILNSSTVSVDPDVPEAHALKGWYSTNGRDKTFEQLPGPSGATSTGNSDDKNRTTIEKVISDQLGMTDQTDYFTIKGTISYIRNENMWYPSCTNADCNKKVIQDTTDEWRCEKCNITIAEPNYRYIISMIVSDSTGQIWVSSFDDIGNIVIGMSAKELYQLQEQDLNGFTEVITKALYKEYVLRCRARKDNYNDQVSVRYSAVRCTPVDYAHETQLLLQQLGI</sequence>
<reference evidence="15 16" key="1">
    <citation type="submission" date="2016-02" db="EMBL/GenBank/DDBJ databases">
        <title>Complete genome sequence and transcriptome regulation of the pentose utilising yeast Sugiyamaella lignohabitans.</title>
        <authorList>
            <person name="Bellasio M."/>
            <person name="Peymann A."/>
            <person name="Valli M."/>
            <person name="Sipitzky M."/>
            <person name="Graf A."/>
            <person name="Sauer M."/>
            <person name="Marx H."/>
            <person name="Mattanovich D."/>
        </authorList>
    </citation>
    <scope>NUCLEOTIDE SEQUENCE [LARGE SCALE GENOMIC DNA]</scope>
    <source>
        <strain evidence="15 16">CBS 10342</strain>
    </source>
</reference>
<dbReference type="FunFam" id="2.40.50.140:FF:000064">
    <property type="entry name" value="Replication protein A subunit"/>
    <property type="match status" value="1"/>
</dbReference>
<keyword evidence="4 9" id="KW-0479">Metal-binding</keyword>
<dbReference type="PANTHER" id="PTHR47165:SF4">
    <property type="entry name" value="OS03G0429900 PROTEIN"/>
    <property type="match status" value="1"/>
</dbReference>
<dbReference type="GO" id="GO:0000781">
    <property type="term" value="C:chromosome, telomeric region"/>
    <property type="evidence" value="ECO:0007669"/>
    <property type="project" value="UniProtKB-ARBA"/>
</dbReference>
<organism evidence="15 16">
    <name type="scientific">Sugiyamaella lignohabitans</name>
    <dbReference type="NCBI Taxonomy" id="796027"/>
    <lineage>
        <taxon>Eukaryota</taxon>
        <taxon>Fungi</taxon>
        <taxon>Dikarya</taxon>
        <taxon>Ascomycota</taxon>
        <taxon>Saccharomycotina</taxon>
        <taxon>Dipodascomycetes</taxon>
        <taxon>Dipodascales</taxon>
        <taxon>Trichomonascaceae</taxon>
        <taxon>Sugiyamaella</taxon>
    </lineage>
</organism>
<evidence type="ECO:0000256" key="7">
    <source>
        <dbReference type="ARBA" id="ARBA00023125"/>
    </source>
</evidence>
<dbReference type="GO" id="GO:0005662">
    <property type="term" value="C:DNA replication factor A complex"/>
    <property type="evidence" value="ECO:0007669"/>
    <property type="project" value="UniProtKB-ARBA"/>
</dbReference>
<keyword evidence="3 9" id="KW-0235">DNA replication</keyword>
<evidence type="ECO:0000256" key="1">
    <source>
        <dbReference type="ARBA" id="ARBA00004123"/>
    </source>
</evidence>
<dbReference type="Pfam" id="PF08646">
    <property type="entry name" value="Rep_fac-A_C"/>
    <property type="match status" value="1"/>
</dbReference>
<comment type="similarity">
    <text evidence="2 9">Belongs to the replication factor A protein 1 family.</text>
</comment>
<dbReference type="InterPro" id="IPR012340">
    <property type="entry name" value="NA-bd_OB-fold"/>
</dbReference>